<protein>
    <submittedName>
        <fullName evidence="2">Uncharacterized protein</fullName>
    </submittedName>
</protein>
<dbReference type="Proteomes" id="UP001054889">
    <property type="component" value="Unassembled WGS sequence"/>
</dbReference>
<keyword evidence="3" id="KW-1185">Reference proteome</keyword>
<proteinExistence type="predicted"/>
<name>A0AAV5C298_ELECO</name>
<organism evidence="2 3">
    <name type="scientific">Eleusine coracana subsp. coracana</name>
    <dbReference type="NCBI Taxonomy" id="191504"/>
    <lineage>
        <taxon>Eukaryota</taxon>
        <taxon>Viridiplantae</taxon>
        <taxon>Streptophyta</taxon>
        <taxon>Embryophyta</taxon>
        <taxon>Tracheophyta</taxon>
        <taxon>Spermatophyta</taxon>
        <taxon>Magnoliopsida</taxon>
        <taxon>Liliopsida</taxon>
        <taxon>Poales</taxon>
        <taxon>Poaceae</taxon>
        <taxon>PACMAD clade</taxon>
        <taxon>Chloridoideae</taxon>
        <taxon>Cynodonteae</taxon>
        <taxon>Eleusininae</taxon>
        <taxon>Eleusine</taxon>
    </lineage>
</organism>
<accession>A0AAV5C298</accession>
<feature type="chain" id="PRO_5043820160" evidence="1">
    <location>
        <begin position="27"/>
        <end position="100"/>
    </location>
</feature>
<feature type="signal peptide" evidence="1">
    <location>
        <begin position="1"/>
        <end position="26"/>
    </location>
</feature>
<keyword evidence="1" id="KW-0732">Signal</keyword>
<dbReference type="AlphaFoldDB" id="A0AAV5C298"/>
<comment type="caution">
    <text evidence="2">The sequence shown here is derived from an EMBL/GenBank/DDBJ whole genome shotgun (WGS) entry which is preliminary data.</text>
</comment>
<gene>
    <name evidence="2" type="primary">ga08446</name>
    <name evidence="2" type="ORF">PR202_ga08446</name>
</gene>
<evidence type="ECO:0000313" key="3">
    <source>
        <dbReference type="Proteomes" id="UP001054889"/>
    </source>
</evidence>
<dbReference type="Gene3D" id="2.60.120.200">
    <property type="match status" value="1"/>
</dbReference>
<dbReference type="EMBL" id="BQKI01000004">
    <property type="protein sequence ID" value="GJM92020.1"/>
    <property type="molecule type" value="Genomic_DNA"/>
</dbReference>
<reference evidence="2" key="2">
    <citation type="submission" date="2021-12" db="EMBL/GenBank/DDBJ databases">
        <title>Resequencing data analysis of finger millet.</title>
        <authorList>
            <person name="Hatakeyama M."/>
            <person name="Aluri S."/>
            <person name="Balachadran M.T."/>
            <person name="Sivarajan S.R."/>
            <person name="Poveda L."/>
            <person name="Shimizu-Inatsugi R."/>
            <person name="Schlapbach R."/>
            <person name="Sreeman S.M."/>
            <person name="Shimizu K.K."/>
        </authorList>
    </citation>
    <scope>NUCLEOTIDE SEQUENCE</scope>
</reference>
<reference evidence="2" key="1">
    <citation type="journal article" date="2018" name="DNA Res.">
        <title>Multiple hybrid de novo genome assembly of finger millet, an orphan allotetraploid crop.</title>
        <authorList>
            <person name="Hatakeyama M."/>
            <person name="Aluri S."/>
            <person name="Balachadran M.T."/>
            <person name="Sivarajan S.R."/>
            <person name="Patrignani A."/>
            <person name="Gruter S."/>
            <person name="Poveda L."/>
            <person name="Shimizu-Inatsugi R."/>
            <person name="Baeten J."/>
            <person name="Francoijs K.J."/>
            <person name="Nataraja K.N."/>
            <person name="Reddy Y.A.N."/>
            <person name="Phadnis S."/>
            <person name="Ravikumar R.L."/>
            <person name="Schlapbach R."/>
            <person name="Sreeman S.M."/>
            <person name="Shimizu K.K."/>
        </authorList>
    </citation>
    <scope>NUCLEOTIDE SEQUENCE</scope>
</reference>
<evidence type="ECO:0000256" key="1">
    <source>
        <dbReference type="SAM" id="SignalP"/>
    </source>
</evidence>
<evidence type="ECO:0000313" key="2">
    <source>
        <dbReference type="EMBL" id="GJM92020.1"/>
    </source>
</evidence>
<sequence>MANPSGHILLTAFLLSWLTSLHHADAAFSFKYDFSIRADLESTDLKYISDSSRAGDRINLTKGLQHHSTDRVYHRQPVRLWNGRKKESQLHHEFLLRYRL</sequence>